<keyword evidence="4" id="KW-1003">Cell membrane</keyword>
<dbReference type="GO" id="GO:0005886">
    <property type="term" value="C:plasma membrane"/>
    <property type="evidence" value="ECO:0007669"/>
    <property type="project" value="UniProtKB-SubCell"/>
</dbReference>
<feature type="transmembrane region" description="Helical" evidence="10">
    <location>
        <begin position="75"/>
        <end position="96"/>
    </location>
</feature>
<keyword evidence="13" id="KW-1185">Reference proteome</keyword>
<dbReference type="PANTHER" id="PTHR43227">
    <property type="entry name" value="BLL4140 PROTEIN"/>
    <property type="match status" value="1"/>
</dbReference>
<dbReference type="Proteomes" id="UP000214603">
    <property type="component" value="Unassembled WGS sequence"/>
</dbReference>
<feature type="transmembrane region" description="Helical" evidence="10">
    <location>
        <begin position="201"/>
        <end position="227"/>
    </location>
</feature>
<dbReference type="CDD" id="cd06261">
    <property type="entry name" value="TM_PBP2"/>
    <property type="match status" value="1"/>
</dbReference>
<keyword evidence="5" id="KW-0997">Cell inner membrane</keyword>
<evidence type="ECO:0000256" key="5">
    <source>
        <dbReference type="ARBA" id="ARBA00022519"/>
    </source>
</evidence>
<proteinExistence type="inferred from homology"/>
<dbReference type="InterPro" id="IPR050809">
    <property type="entry name" value="UgpAE/MalFG_permease"/>
</dbReference>
<feature type="transmembrane region" description="Helical" evidence="10">
    <location>
        <begin position="156"/>
        <end position="180"/>
    </location>
</feature>
<dbReference type="GO" id="GO:0055085">
    <property type="term" value="P:transmembrane transport"/>
    <property type="evidence" value="ECO:0007669"/>
    <property type="project" value="InterPro"/>
</dbReference>
<dbReference type="NCBIfam" id="NF007852">
    <property type="entry name" value="PRK10561.1"/>
    <property type="match status" value="1"/>
</dbReference>
<dbReference type="EMBL" id="NJIH01000001">
    <property type="protein sequence ID" value="OWT66335.1"/>
    <property type="molecule type" value="Genomic_DNA"/>
</dbReference>
<keyword evidence="6 10" id="KW-0812">Transmembrane</keyword>
<dbReference type="Pfam" id="PF00528">
    <property type="entry name" value="BPD_transp_1"/>
    <property type="match status" value="1"/>
</dbReference>
<comment type="similarity">
    <text evidence="10">Belongs to the binding-protein-dependent transport system permease family.</text>
</comment>
<keyword evidence="3 10" id="KW-0813">Transport</keyword>
<evidence type="ECO:0000256" key="9">
    <source>
        <dbReference type="ARBA" id="ARBA00040780"/>
    </source>
</evidence>
<dbReference type="OrthoDB" id="9785347at2"/>
<dbReference type="PANTHER" id="PTHR43227:SF9">
    <property type="entry name" value="SN-GLYCEROL-3-PHOSPHATE TRANSPORT SYSTEM PERMEASE PROTEIN UGPA"/>
    <property type="match status" value="1"/>
</dbReference>
<evidence type="ECO:0000259" key="11">
    <source>
        <dbReference type="PROSITE" id="PS50928"/>
    </source>
</evidence>
<gene>
    <name evidence="12" type="ORF">CEY11_00935</name>
</gene>
<evidence type="ECO:0000313" key="13">
    <source>
        <dbReference type="Proteomes" id="UP000214603"/>
    </source>
</evidence>
<protein>
    <recommendedName>
        <fullName evidence="9">sn-glycerol-3-phosphate transport system permease protein UgpA</fullName>
    </recommendedName>
</protein>
<evidence type="ECO:0000256" key="2">
    <source>
        <dbReference type="ARBA" id="ARBA00011557"/>
    </source>
</evidence>
<feature type="transmembrane region" description="Helical" evidence="10">
    <location>
        <begin position="108"/>
        <end position="128"/>
    </location>
</feature>
<evidence type="ECO:0000256" key="7">
    <source>
        <dbReference type="ARBA" id="ARBA00022989"/>
    </source>
</evidence>
<evidence type="ECO:0000256" key="4">
    <source>
        <dbReference type="ARBA" id="ARBA00022475"/>
    </source>
</evidence>
<feature type="transmembrane region" description="Helical" evidence="10">
    <location>
        <begin position="12"/>
        <end position="33"/>
    </location>
</feature>
<comment type="caution">
    <text evidence="12">The sequence shown here is derived from an EMBL/GenBank/DDBJ whole genome shotgun (WGS) entry which is preliminary data.</text>
</comment>
<dbReference type="InterPro" id="IPR035906">
    <property type="entry name" value="MetI-like_sf"/>
</dbReference>
<dbReference type="PROSITE" id="PS50928">
    <property type="entry name" value="ABC_TM1"/>
    <property type="match status" value="1"/>
</dbReference>
<keyword evidence="8 10" id="KW-0472">Membrane</keyword>
<evidence type="ECO:0000256" key="1">
    <source>
        <dbReference type="ARBA" id="ARBA00004429"/>
    </source>
</evidence>
<accession>A0A225MYN9</accession>
<dbReference type="SUPFAM" id="SSF161098">
    <property type="entry name" value="MetI-like"/>
    <property type="match status" value="1"/>
</dbReference>
<dbReference type="Gene3D" id="1.10.3720.10">
    <property type="entry name" value="MetI-like"/>
    <property type="match status" value="1"/>
</dbReference>
<comment type="subcellular location">
    <subcellularLocation>
        <location evidence="1">Cell inner membrane</location>
        <topology evidence="1">Multi-pass membrane protein</topology>
    </subcellularLocation>
    <subcellularLocation>
        <location evidence="10">Cell membrane</location>
        <topology evidence="10">Multi-pass membrane protein</topology>
    </subcellularLocation>
</comment>
<feature type="transmembrane region" description="Helical" evidence="10">
    <location>
        <begin position="266"/>
        <end position="284"/>
    </location>
</feature>
<reference evidence="13" key="1">
    <citation type="submission" date="2017-06" db="EMBL/GenBank/DDBJ databases">
        <title>Herbaspirillum phytohormonus sp. nov., isolated from the root nodule of Robinia pseudoacacia in lead-zinc mine.</title>
        <authorList>
            <person name="Fan M."/>
            <person name="Lin Y."/>
        </authorList>
    </citation>
    <scope>NUCLEOTIDE SEQUENCE [LARGE SCALE GENOMIC DNA]</scope>
    <source>
        <strain evidence="13">SC-089</strain>
    </source>
</reference>
<sequence length="294" mass="32438">MEKRARFKSHWLPYALVAPQIIVSLVFFFWPAIEALYQSVLMQDAFGLSSQFAGLDNFRDLLQDSSYLASFKTTAIFSVCVAFLGMTLSMILAAFADRALRGSAFYRTLLIWPYAVAPVVVGTLWAFMLSPGLGIIAVALEHIGIHWDSVLNGTDAMILIVIAAIWKQLSYNFLFFLAGLQSIPKSLVEAAAIDGAGPVKRFVTIVFPLLSPTTFFLLVMNVVYAFFDTFGIIDATTQGGPQKDTQILVYKVFFDGFRGGDIGSSAAQSVILMAVVITLTVLQFKYVERKVQYS</sequence>
<evidence type="ECO:0000256" key="3">
    <source>
        <dbReference type="ARBA" id="ARBA00022448"/>
    </source>
</evidence>
<feature type="domain" description="ABC transmembrane type-1" evidence="11">
    <location>
        <begin position="71"/>
        <end position="283"/>
    </location>
</feature>
<evidence type="ECO:0000256" key="6">
    <source>
        <dbReference type="ARBA" id="ARBA00022692"/>
    </source>
</evidence>
<dbReference type="AlphaFoldDB" id="A0A225MYN9"/>
<dbReference type="RefSeq" id="WP_088601461.1">
    <property type="nucleotide sequence ID" value="NZ_NJIH01000001.1"/>
</dbReference>
<dbReference type="InterPro" id="IPR000515">
    <property type="entry name" value="MetI-like"/>
</dbReference>
<name>A0A225MYN9_9BURK</name>
<keyword evidence="7 10" id="KW-1133">Transmembrane helix</keyword>
<evidence type="ECO:0000313" key="12">
    <source>
        <dbReference type="EMBL" id="OWT66335.1"/>
    </source>
</evidence>
<comment type="subunit">
    <text evidence="2">The complex is composed of two ATP-binding proteins (UgpC), two transmembrane proteins (UgpA and UgpE) and a solute-binding protein (UgpB).</text>
</comment>
<evidence type="ECO:0000256" key="10">
    <source>
        <dbReference type="RuleBase" id="RU363032"/>
    </source>
</evidence>
<evidence type="ECO:0000256" key="8">
    <source>
        <dbReference type="ARBA" id="ARBA00023136"/>
    </source>
</evidence>
<organism evidence="12 13">
    <name type="scientific">Candidimonas nitroreducens</name>
    <dbReference type="NCBI Taxonomy" id="683354"/>
    <lineage>
        <taxon>Bacteria</taxon>
        <taxon>Pseudomonadati</taxon>
        <taxon>Pseudomonadota</taxon>
        <taxon>Betaproteobacteria</taxon>
        <taxon>Burkholderiales</taxon>
        <taxon>Alcaligenaceae</taxon>
        <taxon>Candidimonas</taxon>
    </lineage>
</organism>